<accession>A0A9Q3KIG9</accession>
<dbReference type="Proteomes" id="UP000765509">
    <property type="component" value="Unassembled WGS sequence"/>
</dbReference>
<keyword evidence="1" id="KW-0812">Transmembrane</keyword>
<evidence type="ECO:0000313" key="3">
    <source>
        <dbReference type="Proteomes" id="UP000765509"/>
    </source>
</evidence>
<gene>
    <name evidence="2" type="ORF">O181_119550</name>
</gene>
<protein>
    <submittedName>
        <fullName evidence="2">Uncharacterized protein</fullName>
    </submittedName>
</protein>
<keyword evidence="3" id="KW-1185">Reference proteome</keyword>
<dbReference type="AlphaFoldDB" id="A0A9Q3KIG9"/>
<sequence length="209" mass="23478">MHPALKDPGVVHIWYNIPLCTIFSQKSNGDTLRTKLRDSKSTPQSIINFEGGFFSYSVWQTPGGYQKTIQGPQPPGPAGVGMSILIRTILREISRGYQSSQPLSRDQVFSIPWTTQLFHTGNNQAPCMALAHLGQFKFHCRNLVTQLNSQYGQNCIGPIQKIKSGNSPSRISLSDFHIYCPPFITWGLFLQLINILDLILSLFTFHLLK</sequence>
<organism evidence="2 3">
    <name type="scientific">Austropuccinia psidii MF-1</name>
    <dbReference type="NCBI Taxonomy" id="1389203"/>
    <lineage>
        <taxon>Eukaryota</taxon>
        <taxon>Fungi</taxon>
        <taxon>Dikarya</taxon>
        <taxon>Basidiomycota</taxon>
        <taxon>Pucciniomycotina</taxon>
        <taxon>Pucciniomycetes</taxon>
        <taxon>Pucciniales</taxon>
        <taxon>Sphaerophragmiaceae</taxon>
        <taxon>Austropuccinia</taxon>
    </lineage>
</organism>
<dbReference type="EMBL" id="AVOT02106045">
    <property type="protein sequence ID" value="MBW0579835.1"/>
    <property type="molecule type" value="Genomic_DNA"/>
</dbReference>
<keyword evidence="1" id="KW-0472">Membrane</keyword>
<proteinExistence type="predicted"/>
<reference evidence="2" key="1">
    <citation type="submission" date="2021-03" db="EMBL/GenBank/DDBJ databases">
        <title>Draft genome sequence of rust myrtle Austropuccinia psidii MF-1, a brazilian biotype.</title>
        <authorList>
            <person name="Quecine M.C."/>
            <person name="Pachon D.M.R."/>
            <person name="Bonatelli M.L."/>
            <person name="Correr F.H."/>
            <person name="Franceschini L.M."/>
            <person name="Leite T.F."/>
            <person name="Margarido G.R.A."/>
            <person name="Almeida C.A."/>
            <person name="Ferrarezi J.A."/>
            <person name="Labate C.A."/>
        </authorList>
    </citation>
    <scope>NUCLEOTIDE SEQUENCE</scope>
    <source>
        <strain evidence="2">MF-1</strain>
    </source>
</reference>
<name>A0A9Q3KIG9_9BASI</name>
<comment type="caution">
    <text evidence="2">The sequence shown here is derived from an EMBL/GenBank/DDBJ whole genome shotgun (WGS) entry which is preliminary data.</text>
</comment>
<evidence type="ECO:0000256" key="1">
    <source>
        <dbReference type="SAM" id="Phobius"/>
    </source>
</evidence>
<evidence type="ECO:0000313" key="2">
    <source>
        <dbReference type="EMBL" id="MBW0579835.1"/>
    </source>
</evidence>
<feature type="transmembrane region" description="Helical" evidence="1">
    <location>
        <begin position="183"/>
        <end position="208"/>
    </location>
</feature>
<keyword evidence="1" id="KW-1133">Transmembrane helix</keyword>